<reference evidence="2 3" key="1">
    <citation type="submission" date="2024-01" db="EMBL/GenBank/DDBJ databases">
        <title>The genomes of 5 underutilized Papilionoideae crops provide insights into root nodulation and disease resistanc.</title>
        <authorList>
            <person name="Jiang F."/>
        </authorList>
    </citation>
    <scope>NUCLEOTIDE SEQUENCE [LARGE SCALE GENOMIC DNA]</scope>
    <source>
        <strain evidence="2">DUOXIRENSHENG_FW03</strain>
        <tissue evidence="2">Leaves</tissue>
    </source>
</reference>
<evidence type="ECO:0000313" key="2">
    <source>
        <dbReference type="EMBL" id="KAK7410339.1"/>
    </source>
</evidence>
<organism evidence="2 3">
    <name type="scientific">Psophocarpus tetragonolobus</name>
    <name type="common">Winged bean</name>
    <name type="synonym">Dolichos tetragonolobus</name>
    <dbReference type="NCBI Taxonomy" id="3891"/>
    <lineage>
        <taxon>Eukaryota</taxon>
        <taxon>Viridiplantae</taxon>
        <taxon>Streptophyta</taxon>
        <taxon>Embryophyta</taxon>
        <taxon>Tracheophyta</taxon>
        <taxon>Spermatophyta</taxon>
        <taxon>Magnoliopsida</taxon>
        <taxon>eudicotyledons</taxon>
        <taxon>Gunneridae</taxon>
        <taxon>Pentapetalae</taxon>
        <taxon>rosids</taxon>
        <taxon>fabids</taxon>
        <taxon>Fabales</taxon>
        <taxon>Fabaceae</taxon>
        <taxon>Papilionoideae</taxon>
        <taxon>50 kb inversion clade</taxon>
        <taxon>NPAAA clade</taxon>
        <taxon>indigoferoid/millettioid clade</taxon>
        <taxon>Phaseoleae</taxon>
        <taxon>Psophocarpus</taxon>
    </lineage>
</organism>
<evidence type="ECO:0000256" key="1">
    <source>
        <dbReference type="SAM" id="MobiDB-lite"/>
    </source>
</evidence>
<accession>A0AAN9XVC1</accession>
<protein>
    <submittedName>
        <fullName evidence="2">Uncharacterized protein</fullName>
    </submittedName>
</protein>
<dbReference type="Proteomes" id="UP001386955">
    <property type="component" value="Unassembled WGS sequence"/>
</dbReference>
<sequence length="83" mass="9742">MHGSTASSAMHYANNQKYILDDSQEHLAMQRPELFNHTCIFLRYTNTTKIRQVQRPPKPLNVQTHRKGFPTNEFKKKTKQIIS</sequence>
<name>A0AAN9XVC1_PSOTE</name>
<feature type="region of interest" description="Disordered" evidence="1">
    <location>
        <begin position="52"/>
        <end position="83"/>
    </location>
</feature>
<evidence type="ECO:0000313" key="3">
    <source>
        <dbReference type="Proteomes" id="UP001386955"/>
    </source>
</evidence>
<gene>
    <name evidence="2" type="ORF">VNO78_01050</name>
</gene>
<comment type="caution">
    <text evidence="2">The sequence shown here is derived from an EMBL/GenBank/DDBJ whole genome shotgun (WGS) entry which is preliminary data.</text>
</comment>
<dbReference type="AlphaFoldDB" id="A0AAN9XVC1"/>
<dbReference type="EMBL" id="JAYMYS010000001">
    <property type="protein sequence ID" value="KAK7410339.1"/>
    <property type="molecule type" value="Genomic_DNA"/>
</dbReference>
<keyword evidence="3" id="KW-1185">Reference proteome</keyword>
<proteinExistence type="predicted"/>